<dbReference type="PANTHER" id="PTHR15633:SF2">
    <property type="entry name" value="NUCLEOLAR PROTEIN 11"/>
    <property type="match status" value="1"/>
</dbReference>
<gene>
    <name evidence="9" type="primary">NOL11</name>
    <name evidence="9" type="ORF">TNCT_576271</name>
</gene>
<feature type="domain" description="Nucleolar protein 11 N-terminal" evidence="7">
    <location>
        <begin position="22"/>
        <end position="317"/>
    </location>
</feature>
<evidence type="ECO:0000313" key="10">
    <source>
        <dbReference type="Proteomes" id="UP000887116"/>
    </source>
</evidence>
<proteinExistence type="predicted"/>
<dbReference type="Pfam" id="PF08168">
    <property type="entry name" value="NOL11_N"/>
    <property type="match status" value="1"/>
</dbReference>
<dbReference type="Proteomes" id="UP000887116">
    <property type="component" value="Unassembled WGS sequence"/>
</dbReference>
<keyword evidence="10" id="KW-1185">Reference proteome</keyword>
<comment type="caution">
    <text evidence="9">The sequence shown here is derived from an EMBL/GenBank/DDBJ whole genome shotgun (WGS) entry which is preliminary data.</text>
</comment>
<dbReference type="GO" id="GO:0005730">
    <property type="term" value="C:nucleolus"/>
    <property type="evidence" value="ECO:0007669"/>
    <property type="project" value="UniProtKB-SubCell"/>
</dbReference>
<evidence type="ECO:0000259" key="7">
    <source>
        <dbReference type="Pfam" id="PF08168"/>
    </source>
</evidence>
<dbReference type="InterPro" id="IPR048897">
    <property type="entry name" value="Nol11_C"/>
</dbReference>
<evidence type="ECO:0000256" key="4">
    <source>
        <dbReference type="ARBA" id="ARBA00023159"/>
    </source>
</evidence>
<dbReference type="InterPro" id="IPR042859">
    <property type="entry name" value="NOL11"/>
</dbReference>
<evidence type="ECO:0000256" key="1">
    <source>
        <dbReference type="ARBA" id="ARBA00004604"/>
    </source>
</evidence>
<dbReference type="InterPro" id="IPR012584">
    <property type="entry name" value="NOL11_N"/>
</dbReference>
<dbReference type="EMBL" id="BMAO01016648">
    <property type="protein sequence ID" value="GFR10119.1"/>
    <property type="molecule type" value="Genomic_DNA"/>
</dbReference>
<evidence type="ECO:0000256" key="3">
    <source>
        <dbReference type="ARBA" id="ARBA00023015"/>
    </source>
</evidence>
<reference evidence="9" key="1">
    <citation type="submission" date="2020-07" db="EMBL/GenBank/DDBJ databases">
        <title>Multicomponent nature underlies the extraordinary mechanical properties of spider dragline silk.</title>
        <authorList>
            <person name="Kono N."/>
            <person name="Nakamura H."/>
            <person name="Mori M."/>
            <person name="Yoshida Y."/>
            <person name="Ohtoshi R."/>
            <person name="Malay A.D."/>
            <person name="Moran D.A.P."/>
            <person name="Tomita M."/>
            <person name="Numata K."/>
            <person name="Arakawa K."/>
        </authorList>
    </citation>
    <scope>NUCLEOTIDE SEQUENCE</scope>
</reference>
<dbReference type="GO" id="GO:0030490">
    <property type="term" value="P:maturation of SSU-rRNA"/>
    <property type="evidence" value="ECO:0007669"/>
    <property type="project" value="InterPro"/>
</dbReference>
<evidence type="ECO:0000256" key="5">
    <source>
        <dbReference type="ARBA" id="ARBA00023163"/>
    </source>
</evidence>
<feature type="domain" description="Nucleolar protein 11 C-terminal" evidence="8">
    <location>
        <begin position="418"/>
        <end position="552"/>
    </location>
</feature>
<evidence type="ECO:0000256" key="2">
    <source>
        <dbReference type="ARBA" id="ARBA00022552"/>
    </source>
</evidence>
<dbReference type="AlphaFoldDB" id="A0A8X6LJY6"/>
<evidence type="ECO:0000259" key="8">
    <source>
        <dbReference type="Pfam" id="PF20998"/>
    </source>
</evidence>
<evidence type="ECO:0000313" key="9">
    <source>
        <dbReference type="EMBL" id="GFR10119.1"/>
    </source>
</evidence>
<keyword evidence="4" id="KW-0010">Activator</keyword>
<keyword evidence="2" id="KW-0698">rRNA processing</keyword>
<dbReference type="GO" id="GO:0003723">
    <property type="term" value="F:RNA binding"/>
    <property type="evidence" value="ECO:0007669"/>
    <property type="project" value="TreeGrafter"/>
</dbReference>
<name>A0A8X6LJY6_TRICU</name>
<evidence type="ECO:0000256" key="6">
    <source>
        <dbReference type="ARBA" id="ARBA00023242"/>
    </source>
</evidence>
<dbReference type="OrthoDB" id="6502630at2759"/>
<dbReference type="Pfam" id="PF20998">
    <property type="entry name" value="Nol11_C"/>
    <property type="match status" value="1"/>
</dbReference>
<dbReference type="PANTHER" id="PTHR15633">
    <property type="entry name" value="NUCLEOLAR PROTEIN 11"/>
    <property type="match status" value="1"/>
</dbReference>
<keyword evidence="5" id="KW-0804">Transcription</keyword>
<protein>
    <submittedName>
        <fullName evidence="9">Nucleolar protein 11</fullName>
    </submittedName>
</protein>
<organism evidence="9 10">
    <name type="scientific">Trichonephila clavata</name>
    <name type="common">Joro spider</name>
    <name type="synonym">Nephila clavata</name>
    <dbReference type="NCBI Taxonomy" id="2740835"/>
    <lineage>
        <taxon>Eukaryota</taxon>
        <taxon>Metazoa</taxon>
        <taxon>Ecdysozoa</taxon>
        <taxon>Arthropoda</taxon>
        <taxon>Chelicerata</taxon>
        <taxon>Arachnida</taxon>
        <taxon>Araneae</taxon>
        <taxon>Araneomorphae</taxon>
        <taxon>Entelegynae</taxon>
        <taxon>Araneoidea</taxon>
        <taxon>Nephilidae</taxon>
        <taxon>Trichonephila</taxon>
    </lineage>
</organism>
<keyword evidence="6" id="KW-0539">Nucleus</keyword>
<comment type="subcellular location">
    <subcellularLocation>
        <location evidence="1">Nucleus</location>
        <location evidence="1">Nucleolus</location>
    </subcellularLocation>
</comment>
<accession>A0A8X6LJY6</accession>
<keyword evidence="3" id="KW-0805">Transcription regulation</keyword>
<sequence length="554" mass="63809">MSKFGEEFIFSFQVYKKFFRLPVVSVRENCYLVNEDSESVIKVQERKLLQSWRLKYPYNFTSPIAFDKEDDSIYCVVNNNVVLKWTSTLVTDDLYKNGSKFKFEEEVYGLIPVCHHRPLVLFKSGKIIGSEALTSESLPIGEGFITKGEKIIWADASALNSEINVVCLTQKPKILQLHHFSVNENKISKYHKHPVTHETDKLSDWCLNKSTQSFITIWSSGLVLNYDLRSQVESTLLILSDVGNHAFAIDCMNSNHLAIMKSIPKQKEACLEMWDAKYKVLKAKKVLKNETSSEIKLSVIDSAVLYSNDRELVEVPFNIENSTLAAAIGRSVTSDQKVLEFSFNNGKLIQLSNSEQNFIERMDISENEQNSVDSTELLAERLMEKSLYLNCIPEAELIKLLRLAIRCKFKKKKSNFDPDVVLCAVFSASYSEAFLVKYLKKLNADDTLIILKILLSFLNNEFSFTSTNIKKPSDLQLFNWIFLTIQSHMEVLLLSKDKKNRNLFKNLKDYITKQMEDCEGIENIQFLLDAIQKKKKIMPEKYTDEKYCIETLEE</sequence>